<protein>
    <submittedName>
        <fullName evidence="5">Uncharacterized protein</fullName>
    </submittedName>
</protein>
<evidence type="ECO:0000259" key="4">
    <source>
        <dbReference type="Pfam" id="PF08840"/>
    </source>
</evidence>
<dbReference type="InterPro" id="IPR016662">
    <property type="entry name" value="Acyl-CoA_thioEstase_long-chain"/>
</dbReference>
<comment type="caution">
    <text evidence="5">The sequence shown here is derived from an EMBL/GenBank/DDBJ whole genome shotgun (WGS) entry which is preliminary data.</text>
</comment>
<dbReference type="Pfam" id="PF04775">
    <property type="entry name" value="Bile_Hydr_Trans"/>
    <property type="match status" value="1"/>
</dbReference>
<dbReference type="Pfam" id="PF08840">
    <property type="entry name" value="BAAT_C"/>
    <property type="match status" value="1"/>
</dbReference>
<feature type="domain" description="BAAT/Acyl-CoA thioester hydrolase C-terminal" evidence="4">
    <location>
        <begin position="243"/>
        <end position="444"/>
    </location>
</feature>
<feature type="domain" description="Acyl-CoA thioester hydrolase/bile acid-CoA amino acid N-acetyltransferase" evidence="3">
    <location>
        <begin position="47"/>
        <end position="179"/>
    </location>
</feature>
<dbReference type="PANTHER" id="PTHR10824">
    <property type="entry name" value="ACYL-COENZYME A THIOESTERASE-RELATED"/>
    <property type="match status" value="1"/>
</dbReference>
<dbReference type="SUPFAM" id="SSF53474">
    <property type="entry name" value="alpha/beta-Hydrolases"/>
    <property type="match status" value="1"/>
</dbReference>
<dbReference type="InterPro" id="IPR006862">
    <property type="entry name" value="Thio_Ohase/aa_AcTrfase"/>
</dbReference>
<evidence type="ECO:0000256" key="1">
    <source>
        <dbReference type="ARBA" id="ARBA00006538"/>
    </source>
</evidence>
<dbReference type="InterPro" id="IPR029058">
    <property type="entry name" value="AB_hydrolase_fold"/>
</dbReference>
<dbReference type="Proteomes" id="UP001497497">
    <property type="component" value="Unassembled WGS sequence"/>
</dbReference>
<feature type="active site" description="Charge relay system" evidence="2">
    <location>
        <position position="393"/>
    </location>
</feature>
<proteinExistence type="inferred from homology"/>
<feature type="active site" description="Charge relay system" evidence="2">
    <location>
        <position position="271"/>
    </location>
</feature>
<dbReference type="AlphaFoldDB" id="A0AAV2HS59"/>
<dbReference type="Gene3D" id="3.40.50.1820">
    <property type="entry name" value="alpha/beta hydrolase"/>
    <property type="match status" value="1"/>
</dbReference>
<evidence type="ECO:0000259" key="3">
    <source>
        <dbReference type="Pfam" id="PF04775"/>
    </source>
</evidence>
<comment type="similarity">
    <text evidence="1">Belongs to the C/M/P thioester hydrolase family.</text>
</comment>
<accession>A0AAV2HS59</accession>
<evidence type="ECO:0000313" key="6">
    <source>
        <dbReference type="Proteomes" id="UP001497497"/>
    </source>
</evidence>
<dbReference type="GO" id="GO:0006637">
    <property type="term" value="P:acyl-CoA metabolic process"/>
    <property type="evidence" value="ECO:0007669"/>
    <property type="project" value="InterPro"/>
</dbReference>
<gene>
    <name evidence="5" type="ORF">GSLYS_00010212001</name>
</gene>
<name>A0AAV2HS59_LYMST</name>
<dbReference type="GO" id="GO:0006631">
    <property type="term" value="P:fatty acid metabolic process"/>
    <property type="evidence" value="ECO:0007669"/>
    <property type="project" value="TreeGrafter"/>
</dbReference>
<dbReference type="PANTHER" id="PTHR10824:SF4">
    <property type="entry name" value="ACYL-COENZYME A THIOESTERASE 1-LIKE"/>
    <property type="match status" value="1"/>
</dbReference>
<sequence length="457" mass="51216">MQVLRCITARSRSHQYKFQKQWNQIYKCNLSTSCPEIKVSKSPVLIDEEVNIRVSGLKQGQKITIQTYMKEGDKTFGSCAHFTADCQGTVDTCRDQSQGGTFTGVEPMGLFWSARPTPGVKPGRLLKADIMSPYDVTIAVQDDFKEFDSLPWSDNLPCLTSCQLQRSYVTSGVQRFPIKINELQGTFFTPPGPGPFPAVLDMFGFSGGIIELRSALLASHGFASLTLGYVDLPGLPQREHHLDFNYFLKAFDWLASHPKVDPNRLGGVATCVGSGYQQFIASRRPAVKCLVMINGIARPFGSKQTIEGEVVDTITFQLDKVKIVDGFVSFREMFQPQDVTPTCPGWRHGAKILAIQCLDDQSINPFNLDNYKKHIPDEFKLNFSSITYPGAGHMLEPPYTPRCLASYNKISKMYLLWGGDEKHHSVAQKDSWQRIIFFLDQNLRKTNVNRTEAVTGL</sequence>
<organism evidence="5 6">
    <name type="scientific">Lymnaea stagnalis</name>
    <name type="common">Great pond snail</name>
    <name type="synonym">Helix stagnalis</name>
    <dbReference type="NCBI Taxonomy" id="6523"/>
    <lineage>
        <taxon>Eukaryota</taxon>
        <taxon>Metazoa</taxon>
        <taxon>Spiralia</taxon>
        <taxon>Lophotrochozoa</taxon>
        <taxon>Mollusca</taxon>
        <taxon>Gastropoda</taxon>
        <taxon>Heterobranchia</taxon>
        <taxon>Euthyneura</taxon>
        <taxon>Panpulmonata</taxon>
        <taxon>Hygrophila</taxon>
        <taxon>Lymnaeoidea</taxon>
        <taxon>Lymnaeidae</taxon>
        <taxon>Lymnaea</taxon>
    </lineage>
</organism>
<evidence type="ECO:0000313" key="5">
    <source>
        <dbReference type="EMBL" id="CAL1536299.1"/>
    </source>
</evidence>
<keyword evidence="6" id="KW-1185">Reference proteome</keyword>
<feature type="active site" description="Charge relay system" evidence="2">
    <location>
        <position position="360"/>
    </location>
</feature>
<dbReference type="InterPro" id="IPR042490">
    <property type="entry name" value="Thio_Ohase/BAAT_N"/>
</dbReference>
<dbReference type="PIRSF" id="PIRSF016521">
    <property type="entry name" value="Acyl-CoA_hydro"/>
    <property type="match status" value="1"/>
</dbReference>
<dbReference type="GO" id="GO:0047617">
    <property type="term" value="F:fatty acyl-CoA hydrolase activity"/>
    <property type="evidence" value="ECO:0007669"/>
    <property type="project" value="TreeGrafter"/>
</dbReference>
<dbReference type="EMBL" id="CAXITT010000225">
    <property type="protein sequence ID" value="CAL1536299.1"/>
    <property type="molecule type" value="Genomic_DNA"/>
</dbReference>
<dbReference type="Gene3D" id="2.60.40.2240">
    <property type="entry name" value="Acyl-CoA thioester hydrolase/BAAT N-terminal domain"/>
    <property type="match status" value="1"/>
</dbReference>
<reference evidence="5 6" key="1">
    <citation type="submission" date="2024-04" db="EMBL/GenBank/DDBJ databases">
        <authorList>
            <consortium name="Genoscope - CEA"/>
            <person name="William W."/>
        </authorList>
    </citation>
    <scope>NUCLEOTIDE SEQUENCE [LARGE SCALE GENOMIC DNA]</scope>
</reference>
<dbReference type="InterPro" id="IPR014940">
    <property type="entry name" value="BAAT_C"/>
</dbReference>
<evidence type="ECO:0000256" key="2">
    <source>
        <dbReference type="PIRSR" id="PIRSR016521-1"/>
    </source>
</evidence>